<comment type="caution">
    <text evidence="1">The sequence shown here is derived from an EMBL/GenBank/DDBJ whole genome shotgun (WGS) entry which is preliminary data.</text>
</comment>
<feature type="non-terminal residue" evidence="1">
    <location>
        <position position="84"/>
    </location>
</feature>
<accession>A0A699XLZ9</accession>
<dbReference type="AlphaFoldDB" id="A0A699XLZ9"/>
<name>A0A699XLZ9_TANCI</name>
<organism evidence="1">
    <name type="scientific">Tanacetum cinerariifolium</name>
    <name type="common">Dalmatian daisy</name>
    <name type="synonym">Chrysanthemum cinerariifolium</name>
    <dbReference type="NCBI Taxonomy" id="118510"/>
    <lineage>
        <taxon>Eukaryota</taxon>
        <taxon>Viridiplantae</taxon>
        <taxon>Streptophyta</taxon>
        <taxon>Embryophyta</taxon>
        <taxon>Tracheophyta</taxon>
        <taxon>Spermatophyta</taxon>
        <taxon>Magnoliopsida</taxon>
        <taxon>eudicotyledons</taxon>
        <taxon>Gunneridae</taxon>
        <taxon>Pentapetalae</taxon>
        <taxon>asterids</taxon>
        <taxon>campanulids</taxon>
        <taxon>Asterales</taxon>
        <taxon>Asteraceae</taxon>
        <taxon>Asteroideae</taxon>
        <taxon>Anthemideae</taxon>
        <taxon>Anthemidinae</taxon>
        <taxon>Tanacetum</taxon>
    </lineage>
</organism>
<evidence type="ECO:0000313" key="1">
    <source>
        <dbReference type="EMBL" id="GFD57494.1"/>
    </source>
</evidence>
<proteinExistence type="predicted"/>
<protein>
    <submittedName>
        <fullName evidence="1">Uncharacterized protein</fullName>
    </submittedName>
</protein>
<dbReference type="EMBL" id="BKCJ011841748">
    <property type="protein sequence ID" value="GFD57494.1"/>
    <property type="molecule type" value="Genomic_DNA"/>
</dbReference>
<feature type="non-terminal residue" evidence="1">
    <location>
        <position position="1"/>
    </location>
</feature>
<gene>
    <name evidence="1" type="ORF">Tci_929463</name>
</gene>
<sequence length="84" mass="8936">HAVGIARDHAELQPGFVLLESGAVEPGIRADHVDIEAEGRIQPVPTVDADDLQIAGAIGDGQGHCHVRGFAHRLCHLENSRCRG</sequence>
<reference evidence="1" key="1">
    <citation type="journal article" date="2019" name="Sci. Rep.">
        <title>Draft genome of Tanacetum cinerariifolium, the natural source of mosquito coil.</title>
        <authorList>
            <person name="Yamashiro T."/>
            <person name="Shiraishi A."/>
            <person name="Satake H."/>
            <person name="Nakayama K."/>
        </authorList>
    </citation>
    <scope>NUCLEOTIDE SEQUENCE</scope>
</reference>